<dbReference type="Pfam" id="PF13466">
    <property type="entry name" value="STAS_2"/>
    <property type="match status" value="1"/>
</dbReference>
<protein>
    <submittedName>
        <fullName evidence="2">STAS domain-containing protein</fullName>
    </submittedName>
</protein>
<dbReference type="InterPro" id="IPR058548">
    <property type="entry name" value="MlaB-like_STAS"/>
</dbReference>
<keyword evidence="3" id="KW-1185">Reference proteome</keyword>
<dbReference type="InterPro" id="IPR036513">
    <property type="entry name" value="STAS_dom_sf"/>
</dbReference>
<dbReference type="Proteomes" id="UP000807371">
    <property type="component" value="Unassembled WGS sequence"/>
</dbReference>
<evidence type="ECO:0000313" key="2">
    <source>
        <dbReference type="EMBL" id="MBH5333636.1"/>
    </source>
</evidence>
<gene>
    <name evidence="2" type="ORF">IHE55_01965</name>
</gene>
<evidence type="ECO:0000313" key="3">
    <source>
        <dbReference type="Proteomes" id="UP000807371"/>
    </source>
</evidence>
<name>A0ABS0NEL0_9ACTN</name>
<sequence length="113" mass="12210">MAVEHPASASDRPAVAVTAVGARRAELTLTGDISADHLQELEERLAAPPMSDATEWAVDLRAVTHMDLACGYALLRAVSRRPDPVALTVHGARRPVRRTLRDIGFDALAVFEE</sequence>
<dbReference type="EMBL" id="JACYXC010000001">
    <property type="protein sequence ID" value="MBH5333636.1"/>
    <property type="molecule type" value="Genomic_DNA"/>
</dbReference>
<dbReference type="RefSeq" id="WP_197987426.1">
    <property type="nucleotide sequence ID" value="NZ_JACYXC010000001.1"/>
</dbReference>
<dbReference type="Gene3D" id="3.30.750.24">
    <property type="entry name" value="STAS domain"/>
    <property type="match status" value="1"/>
</dbReference>
<comment type="caution">
    <text evidence="2">The sequence shown here is derived from an EMBL/GenBank/DDBJ whole genome shotgun (WGS) entry which is preliminary data.</text>
</comment>
<accession>A0ABS0NEL0</accession>
<organism evidence="2 3">
    <name type="scientific">Streptomyces pactum</name>
    <dbReference type="NCBI Taxonomy" id="68249"/>
    <lineage>
        <taxon>Bacteria</taxon>
        <taxon>Bacillati</taxon>
        <taxon>Actinomycetota</taxon>
        <taxon>Actinomycetes</taxon>
        <taxon>Kitasatosporales</taxon>
        <taxon>Streptomycetaceae</taxon>
        <taxon>Streptomyces</taxon>
    </lineage>
</organism>
<proteinExistence type="predicted"/>
<reference evidence="2 3" key="1">
    <citation type="submission" date="2020-09" db="EMBL/GenBank/DDBJ databases">
        <title>Biosynthesis of the nuclear factor of activated T cells inhibitor NFAT-133 and its congeners in Streptomyces pactum.</title>
        <authorList>
            <person name="Zhou W."/>
            <person name="Posri P."/>
            <person name="Abugrain M.E."/>
            <person name="Weisberg A.J."/>
            <person name="Chang J.H."/>
            <person name="Mahmud T."/>
        </authorList>
    </citation>
    <scope>NUCLEOTIDE SEQUENCE [LARGE SCALE GENOMIC DNA]</scope>
    <source>
        <strain evidence="2 3">ATCC 27456</strain>
    </source>
</reference>
<feature type="domain" description="MlaB-like STAS" evidence="1">
    <location>
        <begin position="27"/>
        <end position="106"/>
    </location>
</feature>
<evidence type="ECO:0000259" key="1">
    <source>
        <dbReference type="Pfam" id="PF13466"/>
    </source>
</evidence>
<dbReference type="SUPFAM" id="SSF52091">
    <property type="entry name" value="SpoIIaa-like"/>
    <property type="match status" value="1"/>
</dbReference>